<dbReference type="Gene3D" id="3.40.50.150">
    <property type="entry name" value="Vaccinia Virus protein VP39"/>
    <property type="match status" value="1"/>
</dbReference>
<evidence type="ECO:0000313" key="1">
    <source>
        <dbReference type="EMBL" id="BBX04072.1"/>
    </source>
</evidence>
<dbReference type="AlphaFoldDB" id="A0AAD1HEQ8"/>
<reference evidence="1 2" key="1">
    <citation type="journal article" date="2019" name="Emerg. Microbes Infect.">
        <title>Comprehensive subspecies identification of 175 nontuberculous mycobacteria species based on 7547 genomic profiles.</title>
        <authorList>
            <person name="Matsumoto Y."/>
            <person name="Kinjo T."/>
            <person name="Motooka D."/>
            <person name="Nabeya D."/>
            <person name="Jung N."/>
            <person name="Uechi K."/>
            <person name="Horii T."/>
            <person name="Iida T."/>
            <person name="Fujita J."/>
            <person name="Nakamura S."/>
        </authorList>
    </citation>
    <scope>NUCLEOTIDE SEQUENCE [LARGE SCALE GENOMIC DNA]</scope>
    <source>
        <strain evidence="1 2">JCM 6375</strain>
    </source>
</reference>
<dbReference type="PANTHER" id="PTHR40036:SF1">
    <property type="entry name" value="MACROCIN O-METHYLTRANSFERASE"/>
    <property type="match status" value="1"/>
</dbReference>
<proteinExistence type="predicted"/>
<dbReference type="GO" id="GO:0032259">
    <property type="term" value="P:methylation"/>
    <property type="evidence" value="ECO:0007669"/>
    <property type="project" value="UniProtKB-KW"/>
</dbReference>
<organism evidence="1 2">
    <name type="scientific">Mycolicibacterium moriokaense</name>
    <dbReference type="NCBI Taxonomy" id="39691"/>
    <lineage>
        <taxon>Bacteria</taxon>
        <taxon>Bacillati</taxon>
        <taxon>Actinomycetota</taxon>
        <taxon>Actinomycetes</taxon>
        <taxon>Mycobacteriales</taxon>
        <taxon>Mycobacteriaceae</taxon>
        <taxon>Mycolicibacterium</taxon>
    </lineage>
</organism>
<sequence length="266" mass="29739">MVAAVASGLSAKTRIWLLAVRFEYWLARTLLPKVYANDALICFNSYAFVDDPAFQRAYKRGARALGGEDWYQWQWRVHVGLWAASSASKLKGDFVECGVSYGFLSSAIMEYLDWDRLDKTFYLLDTFSGLDPRYVTATERAAGALETSKHHVETGMYVSSVDSVRANFAEWQNQRIIVGAVPETLDQVDTDAVAYLHIDMNCAPPEVAALRHFWPKLTPGAFVLLDDYANRGRDEQRLAIDEVARELGVSVCMLPTGQGLIIKPAV</sequence>
<dbReference type="GO" id="GO:0008168">
    <property type="term" value="F:methyltransferase activity"/>
    <property type="evidence" value="ECO:0007669"/>
    <property type="project" value="UniProtKB-KW"/>
</dbReference>
<dbReference type="InterPro" id="IPR008884">
    <property type="entry name" value="TylF_MeTrfase"/>
</dbReference>
<name>A0AAD1HEQ8_9MYCO</name>
<dbReference type="Proteomes" id="UP000466681">
    <property type="component" value="Chromosome"/>
</dbReference>
<dbReference type="Pfam" id="PF05711">
    <property type="entry name" value="TylF"/>
    <property type="match status" value="1"/>
</dbReference>
<keyword evidence="1" id="KW-0489">Methyltransferase</keyword>
<gene>
    <name evidence="1" type="ORF">MMOR_50080</name>
</gene>
<keyword evidence="1" id="KW-0808">Transferase</keyword>
<accession>A0AAD1HEQ8</accession>
<dbReference type="EMBL" id="AP022560">
    <property type="protein sequence ID" value="BBX04072.1"/>
    <property type="molecule type" value="Genomic_DNA"/>
</dbReference>
<dbReference type="PANTHER" id="PTHR40036">
    <property type="entry name" value="MACROCIN O-METHYLTRANSFERASE"/>
    <property type="match status" value="1"/>
</dbReference>
<dbReference type="KEGG" id="mmor:MMOR_50080"/>
<evidence type="ECO:0000313" key="2">
    <source>
        <dbReference type="Proteomes" id="UP000466681"/>
    </source>
</evidence>
<dbReference type="InterPro" id="IPR029063">
    <property type="entry name" value="SAM-dependent_MTases_sf"/>
</dbReference>
<protein>
    <submittedName>
        <fullName evidence="1">Methyltransferase MtfD</fullName>
    </submittedName>
</protein>
<keyword evidence="2" id="KW-1185">Reference proteome</keyword>